<gene>
    <name evidence="1" type="ORF">CNEO_41187</name>
</gene>
<sequence>MIKAKNITMKFDLNRGKVKSLKERLFAKVDDVVENKLF</sequence>
<evidence type="ECO:0000313" key="2">
    <source>
        <dbReference type="Proteomes" id="UP000789738"/>
    </source>
</evidence>
<dbReference type="AlphaFoldDB" id="A0AA86MMS4"/>
<accession>A0AA86MMS4</accession>
<dbReference type="Proteomes" id="UP000789738">
    <property type="component" value="Unassembled WGS sequence"/>
</dbReference>
<dbReference type="EMBL" id="CAKJVE010000004">
    <property type="protein sequence ID" value="CAG9704356.1"/>
    <property type="molecule type" value="Genomic_DNA"/>
</dbReference>
<protein>
    <submittedName>
        <fullName evidence="1">Uncharacterized protein</fullName>
    </submittedName>
</protein>
<comment type="caution">
    <text evidence="1">The sequence shown here is derived from an EMBL/GenBank/DDBJ whole genome shotgun (WGS) entry which is preliminary data.</text>
</comment>
<name>A0AA86MMS4_9CLOT</name>
<organism evidence="1 2">
    <name type="scientific">Clostridium neonatale</name>
    <dbReference type="NCBI Taxonomy" id="137838"/>
    <lineage>
        <taxon>Bacteria</taxon>
        <taxon>Bacillati</taxon>
        <taxon>Bacillota</taxon>
        <taxon>Clostridia</taxon>
        <taxon>Eubacteriales</taxon>
        <taxon>Clostridiaceae</taxon>
        <taxon>Clostridium</taxon>
    </lineage>
</organism>
<reference evidence="1" key="1">
    <citation type="submission" date="2021-10" db="EMBL/GenBank/DDBJ databases">
        <authorList>
            <person name="Mesa V."/>
        </authorList>
    </citation>
    <scope>NUCLEOTIDE SEQUENCE</scope>
    <source>
        <strain evidence="1">CC3_PB</strain>
    </source>
</reference>
<evidence type="ECO:0000313" key="1">
    <source>
        <dbReference type="EMBL" id="CAG9704356.1"/>
    </source>
</evidence>
<proteinExistence type="predicted"/>